<accession>A0A6J5YJ94</accession>
<comment type="catalytic activity">
    <reaction evidence="9">
        <text>L-glutamine + H2O = L-glutamate + NH4(+)</text>
        <dbReference type="Rhea" id="RHEA:15889"/>
        <dbReference type="ChEBI" id="CHEBI:15377"/>
        <dbReference type="ChEBI" id="CHEBI:28938"/>
        <dbReference type="ChEBI" id="CHEBI:29985"/>
        <dbReference type="ChEBI" id="CHEBI:58359"/>
        <dbReference type="EC" id="3.5.1.2"/>
    </reaction>
</comment>
<comment type="catalytic activity">
    <reaction evidence="8">
        <text>5-[(5-phospho-1-deoxy-D-ribulos-1-ylimino)methylamino]-1-(5-phospho-beta-D-ribosyl)imidazole-4-carboxamide + L-glutamine = D-erythro-1-(imidazol-4-yl)glycerol 3-phosphate + 5-amino-1-(5-phospho-beta-D-ribosyl)imidazole-4-carboxamide + L-glutamate + H(+)</text>
        <dbReference type="Rhea" id="RHEA:24793"/>
        <dbReference type="ChEBI" id="CHEBI:15378"/>
        <dbReference type="ChEBI" id="CHEBI:29985"/>
        <dbReference type="ChEBI" id="CHEBI:58278"/>
        <dbReference type="ChEBI" id="CHEBI:58359"/>
        <dbReference type="ChEBI" id="CHEBI:58475"/>
        <dbReference type="ChEBI" id="CHEBI:58525"/>
        <dbReference type="EC" id="4.3.2.10"/>
    </reaction>
</comment>
<dbReference type="InterPro" id="IPR029062">
    <property type="entry name" value="Class_I_gatase-like"/>
</dbReference>
<keyword evidence="6" id="KW-0368">Histidine biosynthesis</keyword>
<organism evidence="11">
    <name type="scientific">freshwater metagenome</name>
    <dbReference type="NCBI Taxonomy" id="449393"/>
    <lineage>
        <taxon>unclassified sequences</taxon>
        <taxon>metagenomes</taxon>
        <taxon>ecological metagenomes</taxon>
    </lineage>
</organism>
<sequence>MTNDDQPLVAVLDYGIGNLRSAQKALERVGANAQLTSDHGLIADADAVVLPGVGAFGACMAALRDRGLDEVASAATADGRPFLGVCVGMQMLFEGSDESPGATGLGVLPGRLRLLPDTVKRPQMQWNLVDIRRPSRLFAAIEDPVWMYFVHSYAADGDDPSVIATCDYGGPVAAAIERGSLWATQFHPEKSGTVGLEVLRGFVDAARTRVGA</sequence>
<comment type="subunit">
    <text evidence="2">Heterodimer of HisH and HisF.</text>
</comment>
<evidence type="ECO:0000256" key="1">
    <source>
        <dbReference type="ARBA" id="ARBA00005091"/>
    </source>
</evidence>
<dbReference type="PIRSF" id="PIRSF000495">
    <property type="entry name" value="Amidotransf_hisH"/>
    <property type="match status" value="1"/>
</dbReference>
<dbReference type="InterPro" id="IPR010139">
    <property type="entry name" value="Imidazole-glycPsynth_HisH"/>
</dbReference>
<name>A0A6J5YJ94_9ZZZZ</name>
<evidence type="ECO:0000313" key="11">
    <source>
        <dbReference type="EMBL" id="CAB4330124.1"/>
    </source>
</evidence>
<dbReference type="SUPFAM" id="SSF52317">
    <property type="entry name" value="Class I glutamine amidotransferase-like"/>
    <property type="match status" value="1"/>
</dbReference>
<evidence type="ECO:0000256" key="6">
    <source>
        <dbReference type="ARBA" id="ARBA00023102"/>
    </source>
</evidence>
<dbReference type="GO" id="GO:0000105">
    <property type="term" value="P:L-histidine biosynthetic process"/>
    <property type="evidence" value="ECO:0007669"/>
    <property type="project" value="UniProtKB-UniPathway"/>
</dbReference>
<dbReference type="HAMAP" id="MF_00278">
    <property type="entry name" value="HisH"/>
    <property type="match status" value="1"/>
</dbReference>
<evidence type="ECO:0000256" key="2">
    <source>
        <dbReference type="ARBA" id="ARBA00011152"/>
    </source>
</evidence>
<evidence type="ECO:0000256" key="7">
    <source>
        <dbReference type="ARBA" id="ARBA00023239"/>
    </source>
</evidence>
<keyword evidence="4" id="KW-0378">Hydrolase</keyword>
<gene>
    <name evidence="12" type="ORF">UFOPK1762_00389</name>
    <name evidence="11" type="ORF">UFOPK3331_00097</name>
    <name evidence="13" type="ORF">UFOPK4371_00260</name>
</gene>
<evidence type="ECO:0000256" key="9">
    <source>
        <dbReference type="ARBA" id="ARBA00049534"/>
    </source>
</evidence>
<dbReference type="CDD" id="cd01748">
    <property type="entry name" value="GATase1_IGP_Synthase"/>
    <property type="match status" value="1"/>
</dbReference>
<dbReference type="PROSITE" id="PS51273">
    <property type="entry name" value="GATASE_TYPE_1"/>
    <property type="match status" value="1"/>
</dbReference>
<evidence type="ECO:0000256" key="8">
    <source>
        <dbReference type="ARBA" id="ARBA00047838"/>
    </source>
</evidence>
<evidence type="ECO:0000256" key="4">
    <source>
        <dbReference type="ARBA" id="ARBA00022801"/>
    </source>
</evidence>
<dbReference type="EMBL" id="CAEZTY010000008">
    <property type="protein sequence ID" value="CAB4578619.1"/>
    <property type="molecule type" value="Genomic_DNA"/>
</dbReference>
<dbReference type="AlphaFoldDB" id="A0A6J5YJ94"/>
<proteinExistence type="inferred from homology"/>
<dbReference type="PROSITE" id="PS51274">
    <property type="entry name" value="GATASE_COBBQ"/>
    <property type="match status" value="1"/>
</dbReference>
<dbReference type="NCBIfam" id="TIGR01855">
    <property type="entry name" value="IMP_synth_hisH"/>
    <property type="match status" value="1"/>
</dbReference>
<dbReference type="GO" id="GO:0016829">
    <property type="term" value="F:lyase activity"/>
    <property type="evidence" value="ECO:0007669"/>
    <property type="project" value="UniProtKB-KW"/>
</dbReference>
<evidence type="ECO:0000256" key="5">
    <source>
        <dbReference type="ARBA" id="ARBA00022962"/>
    </source>
</evidence>
<dbReference type="Pfam" id="PF00117">
    <property type="entry name" value="GATase"/>
    <property type="match status" value="1"/>
</dbReference>
<dbReference type="Gene3D" id="3.40.50.880">
    <property type="match status" value="1"/>
</dbReference>
<evidence type="ECO:0000313" key="13">
    <source>
        <dbReference type="EMBL" id="CAB5074065.1"/>
    </source>
</evidence>
<dbReference type="EMBL" id="CAESAL010000002">
    <property type="protein sequence ID" value="CAB4330124.1"/>
    <property type="molecule type" value="Genomic_DNA"/>
</dbReference>
<dbReference type="GO" id="GO:0000107">
    <property type="term" value="F:imidazoleglycerol-phosphate synthase activity"/>
    <property type="evidence" value="ECO:0007669"/>
    <property type="project" value="TreeGrafter"/>
</dbReference>
<evidence type="ECO:0000259" key="10">
    <source>
        <dbReference type="Pfam" id="PF00117"/>
    </source>
</evidence>
<keyword evidence="7" id="KW-0456">Lyase</keyword>
<evidence type="ECO:0000256" key="3">
    <source>
        <dbReference type="ARBA" id="ARBA00022605"/>
    </source>
</evidence>
<reference evidence="11" key="1">
    <citation type="submission" date="2020-05" db="EMBL/GenBank/DDBJ databases">
        <authorList>
            <person name="Chiriac C."/>
            <person name="Salcher M."/>
            <person name="Ghai R."/>
            <person name="Kavagutti S V."/>
        </authorList>
    </citation>
    <scope>NUCLEOTIDE SEQUENCE</scope>
</reference>
<feature type="domain" description="Glutamine amidotransferase" evidence="10">
    <location>
        <begin position="12"/>
        <end position="202"/>
    </location>
</feature>
<keyword evidence="5" id="KW-0315">Glutamine amidotransferase</keyword>
<keyword evidence="3" id="KW-0028">Amino-acid biosynthesis</keyword>
<dbReference type="InterPro" id="IPR017926">
    <property type="entry name" value="GATASE"/>
</dbReference>
<dbReference type="UniPathway" id="UPA00031">
    <property type="reaction ID" value="UER00010"/>
</dbReference>
<evidence type="ECO:0000313" key="12">
    <source>
        <dbReference type="EMBL" id="CAB4578619.1"/>
    </source>
</evidence>
<dbReference type="PANTHER" id="PTHR42701:SF1">
    <property type="entry name" value="IMIDAZOLE GLYCEROL PHOSPHATE SYNTHASE SUBUNIT HISH"/>
    <property type="match status" value="1"/>
</dbReference>
<dbReference type="EMBL" id="CAFBRD010000007">
    <property type="protein sequence ID" value="CAB5074065.1"/>
    <property type="molecule type" value="Genomic_DNA"/>
</dbReference>
<dbReference type="PANTHER" id="PTHR42701">
    <property type="entry name" value="IMIDAZOLE GLYCEROL PHOSPHATE SYNTHASE SUBUNIT HISH"/>
    <property type="match status" value="1"/>
</dbReference>
<dbReference type="GO" id="GO:0004359">
    <property type="term" value="F:glutaminase activity"/>
    <property type="evidence" value="ECO:0007669"/>
    <property type="project" value="UniProtKB-EC"/>
</dbReference>
<comment type="pathway">
    <text evidence="1">Amino-acid biosynthesis; L-histidine biosynthesis; L-histidine from 5-phospho-alpha-D-ribose 1-diphosphate: step 5/9.</text>
</comment>
<protein>
    <submittedName>
        <fullName evidence="11">Unannotated protein</fullName>
    </submittedName>
</protein>